<dbReference type="Pfam" id="PF01344">
    <property type="entry name" value="Kelch_1"/>
    <property type="match status" value="1"/>
</dbReference>
<dbReference type="AlphaFoldDB" id="A0A553PSX3"/>
<organism evidence="2 3">
    <name type="scientific">Tigriopus californicus</name>
    <name type="common">Marine copepod</name>
    <dbReference type="NCBI Taxonomy" id="6832"/>
    <lineage>
        <taxon>Eukaryota</taxon>
        <taxon>Metazoa</taxon>
        <taxon>Ecdysozoa</taxon>
        <taxon>Arthropoda</taxon>
        <taxon>Crustacea</taxon>
        <taxon>Multicrustacea</taxon>
        <taxon>Hexanauplia</taxon>
        <taxon>Copepoda</taxon>
        <taxon>Harpacticoida</taxon>
        <taxon>Harpacticidae</taxon>
        <taxon>Tigriopus</taxon>
    </lineage>
</organism>
<dbReference type="Gene3D" id="2.120.10.80">
    <property type="entry name" value="Kelch-type beta propeller"/>
    <property type="match status" value="1"/>
</dbReference>
<dbReference type="STRING" id="6832.A0A553PSX3"/>
<sequence length="223" mass="25194">MFRYPGPMHKEQEGDCSLKCTKFTAYELPMGPPIGNRSTECSWGQNEGLCTPKQSDCLGNQEWEFDVNLGIMELDVESCKYASNTWTPMPLPRKKIQGRGLSILNGRPIVIGGVDTTSTETDSVEIFDPISNQWIDGPKLTQARAFQSHVQVNDVTIIILGGYFKKEIAITSLLSAGDTQWTELPDRPQAVTFSLNGMHRMKEEEETRKRVLARHKIRHEEYS</sequence>
<comment type="caution">
    <text evidence="2">The sequence shown here is derived from an EMBL/GenBank/DDBJ whole genome shotgun (WGS) entry which is preliminary data.</text>
</comment>
<protein>
    <submittedName>
        <fullName evidence="2">Uncharacterized protein</fullName>
    </submittedName>
</protein>
<dbReference type="Proteomes" id="UP000318571">
    <property type="component" value="Chromosome 12"/>
</dbReference>
<evidence type="ECO:0000313" key="2">
    <source>
        <dbReference type="EMBL" id="TRY80783.1"/>
    </source>
</evidence>
<accession>A0A553PSX3</accession>
<dbReference type="InterPro" id="IPR015915">
    <property type="entry name" value="Kelch-typ_b-propeller"/>
</dbReference>
<dbReference type="EMBL" id="VCGU01000001">
    <property type="protein sequence ID" value="TRY80783.1"/>
    <property type="molecule type" value="Genomic_DNA"/>
</dbReference>
<reference evidence="2 3" key="1">
    <citation type="journal article" date="2018" name="Nat. Ecol. Evol.">
        <title>Genomic signatures of mitonuclear coevolution across populations of Tigriopus californicus.</title>
        <authorList>
            <person name="Barreto F.S."/>
            <person name="Watson E.T."/>
            <person name="Lima T.G."/>
            <person name="Willett C.S."/>
            <person name="Edmands S."/>
            <person name="Li W."/>
            <person name="Burton R.S."/>
        </authorList>
    </citation>
    <scope>NUCLEOTIDE SEQUENCE [LARGE SCALE GENOMIC DNA]</scope>
    <source>
        <strain evidence="2 3">San Diego</strain>
    </source>
</reference>
<dbReference type="SUPFAM" id="SSF117281">
    <property type="entry name" value="Kelch motif"/>
    <property type="match status" value="1"/>
</dbReference>
<dbReference type="InterPro" id="IPR006652">
    <property type="entry name" value="Kelch_1"/>
</dbReference>
<dbReference type="SMART" id="SM00612">
    <property type="entry name" value="Kelch"/>
    <property type="match status" value="1"/>
</dbReference>
<evidence type="ECO:0000313" key="3">
    <source>
        <dbReference type="Proteomes" id="UP000318571"/>
    </source>
</evidence>
<proteinExistence type="predicted"/>
<evidence type="ECO:0000256" key="1">
    <source>
        <dbReference type="ARBA" id="ARBA00022441"/>
    </source>
</evidence>
<gene>
    <name evidence="2" type="ORF">TCAL_15446</name>
</gene>
<name>A0A553PSX3_TIGCA</name>
<keyword evidence="1" id="KW-0880">Kelch repeat</keyword>
<keyword evidence="3" id="KW-1185">Reference proteome</keyword>